<dbReference type="PANTHER" id="PTHR33845:SF1">
    <property type="entry name" value="C2H2-TYPE DOMAIN-CONTAINING PROTEIN"/>
    <property type="match status" value="1"/>
</dbReference>
<keyword evidence="3" id="KW-1185">Reference proteome</keyword>
<proteinExistence type="predicted"/>
<organism evidence="2 3">
    <name type="scientific">Paramuricea clavata</name>
    <name type="common">Red gorgonian</name>
    <name type="synonym">Violescent sea-whip</name>
    <dbReference type="NCBI Taxonomy" id="317549"/>
    <lineage>
        <taxon>Eukaryota</taxon>
        <taxon>Metazoa</taxon>
        <taxon>Cnidaria</taxon>
        <taxon>Anthozoa</taxon>
        <taxon>Octocorallia</taxon>
        <taxon>Malacalcyonacea</taxon>
        <taxon>Plexauridae</taxon>
        <taxon>Paramuricea</taxon>
    </lineage>
</organism>
<name>A0A6S7LQJ3_PARCT</name>
<dbReference type="Proteomes" id="UP001152795">
    <property type="component" value="Unassembled WGS sequence"/>
</dbReference>
<dbReference type="OrthoDB" id="5968521at2759"/>
<evidence type="ECO:0000256" key="1">
    <source>
        <dbReference type="SAM" id="MobiDB-lite"/>
    </source>
</evidence>
<evidence type="ECO:0000313" key="2">
    <source>
        <dbReference type="EMBL" id="CAB4040733.1"/>
    </source>
</evidence>
<comment type="caution">
    <text evidence="2">The sequence shown here is derived from an EMBL/GenBank/DDBJ whole genome shotgun (WGS) entry which is preliminary data.</text>
</comment>
<feature type="region of interest" description="Disordered" evidence="1">
    <location>
        <begin position="38"/>
        <end position="77"/>
    </location>
</feature>
<feature type="compositionally biased region" description="Basic and acidic residues" evidence="1">
    <location>
        <begin position="68"/>
        <end position="77"/>
    </location>
</feature>
<reference evidence="2" key="1">
    <citation type="submission" date="2020-04" db="EMBL/GenBank/DDBJ databases">
        <authorList>
            <person name="Alioto T."/>
            <person name="Alioto T."/>
            <person name="Gomez Garrido J."/>
        </authorList>
    </citation>
    <scope>NUCLEOTIDE SEQUENCE</scope>
    <source>
        <strain evidence="2">A484AB</strain>
    </source>
</reference>
<feature type="compositionally biased region" description="Low complexity" evidence="1">
    <location>
        <begin position="44"/>
        <end position="59"/>
    </location>
</feature>
<feature type="non-terminal residue" evidence="2">
    <location>
        <position position="676"/>
    </location>
</feature>
<dbReference type="EMBL" id="CACRXK020027180">
    <property type="protein sequence ID" value="CAB4040733.1"/>
    <property type="molecule type" value="Genomic_DNA"/>
</dbReference>
<dbReference type="AlphaFoldDB" id="A0A6S7LQJ3"/>
<accession>A0A6S7LQJ3</accession>
<sequence length="676" mass="75100">MAASDEAPPAIEFTDEGKINDETVATLVEDLEKLAINPECSLYQPTSSQEDTSDDTSSQATCGSGSHPPDKPADDGKKTALERFMDLSGIGPLGSIMERAWKCATTKTQDHYTCKASEIIASVIKTVAPDSAPQLWEAVRTKGKVSQFLQMPRPDNGLVQAIVESYKLAEKAETRYEFTAARRYALEVGAGLPVLAPSVKQTRERVDPTKLEHFLDFITSSNIVQDLPFGRRTLTLSSGEKIDIPNVIRTMLPSHLIRQYNQYCSEEDFIPLSTRTLFRILSEACVASVRKSLQGLDSYAAEGGRGFDDLTSLLDTLMQYGANDPEIHKLKDSLKHLKQYIKSDYKIHCSMVSYVPDHCRVFALSDPKKKCFHRRCDHHHNQQCESCEILKTSLDLVKSFIQSTNLPEDVQDDALFTARTACDAVLSWKSHQLRMVHQDVARSDAIDSLGEDSTLITQDFAMKFLPAQYRETQAEFFGKRGISWHLTVCQSNKGGKIVAQTFVHIIESGVQDSNTVVSVMEHVLQTLKCENPTLNRVVYRQDNAGCYHSATTILACKILRERSSLDLRRIDFCDPQGGKGPCDRKAAQIKTHVKQYINQGNSVTTPAELKKAIESNGGIKGVRVTMVPVPKIAGRKKIKWDGISSLSNFEITSAGVRSFKAYGIGAGHFQSWTSFK</sequence>
<protein>
    <submittedName>
        <fullName evidence="2">Uncharacterized protein</fullName>
    </submittedName>
</protein>
<gene>
    <name evidence="2" type="ORF">PACLA_8A079987</name>
</gene>
<evidence type="ECO:0000313" key="3">
    <source>
        <dbReference type="Proteomes" id="UP001152795"/>
    </source>
</evidence>
<dbReference type="PANTHER" id="PTHR33845">
    <property type="entry name" value="C2H2-TYPE DOMAIN-CONTAINING PROTEIN"/>
    <property type="match status" value="1"/>
</dbReference>